<evidence type="ECO:0000256" key="1">
    <source>
        <dbReference type="SAM" id="MobiDB-lite"/>
    </source>
</evidence>
<gene>
    <name evidence="2" type="ORF">M378DRAFT_355984</name>
</gene>
<organism evidence="2 3">
    <name type="scientific">Amanita muscaria (strain Koide BX008)</name>
    <dbReference type="NCBI Taxonomy" id="946122"/>
    <lineage>
        <taxon>Eukaryota</taxon>
        <taxon>Fungi</taxon>
        <taxon>Dikarya</taxon>
        <taxon>Basidiomycota</taxon>
        <taxon>Agaricomycotina</taxon>
        <taxon>Agaricomycetes</taxon>
        <taxon>Agaricomycetidae</taxon>
        <taxon>Agaricales</taxon>
        <taxon>Pluteineae</taxon>
        <taxon>Amanitaceae</taxon>
        <taxon>Amanita</taxon>
    </lineage>
</organism>
<protein>
    <submittedName>
        <fullName evidence="2">Uncharacterized protein</fullName>
    </submittedName>
</protein>
<name>A0A0C2SV66_AMAMK</name>
<evidence type="ECO:0000313" key="3">
    <source>
        <dbReference type="Proteomes" id="UP000054549"/>
    </source>
</evidence>
<dbReference type="AlphaFoldDB" id="A0A0C2SV66"/>
<feature type="region of interest" description="Disordered" evidence="1">
    <location>
        <begin position="346"/>
        <end position="386"/>
    </location>
</feature>
<keyword evidence="3" id="KW-1185">Reference proteome</keyword>
<dbReference type="InParanoid" id="A0A0C2SV66"/>
<evidence type="ECO:0000313" key="2">
    <source>
        <dbReference type="EMBL" id="KIL57964.1"/>
    </source>
</evidence>
<reference evidence="2 3" key="1">
    <citation type="submission" date="2014-04" db="EMBL/GenBank/DDBJ databases">
        <title>Evolutionary Origins and Diversification of the Mycorrhizal Mutualists.</title>
        <authorList>
            <consortium name="DOE Joint Genome Institute"/>
            <consortium name="Mycorrhizal Genomics Consortium"/>
            <person name="Kohler A."/>
            <person name="Kuo A."/>
            <person name="Nagy L.G."/>
            <person name="Floudas D."/>
            <person name="Copeland A."/>
            <person name="Barry K.W."/>
            <person name="Cichocki N."/>
            <person name="Veneault-Fourrey C."/>
            <person name="LaButti K."/>
            <person name="Lindquist E.A."/>
            <person name="Lipzen A."/>
            <person name="Lundell T."/>
            <person name="Morin E."/>
            <person name="Murat C."/>
            <person name="Riley R."/>
            <person name="Ohm R."/>
            <person name="Sun H."/>
            <person name="Tunlid A."/>
            <person name="Henrissat B."/>
            <person name="Grigoriev I.V."/>
            <person name="Hibbett D.S."/>
            <person name="Martin F."/>
        </authorList>
    </citation>
    <scope>NUCLEOTIDE SEQUENCE [LARGE SCALE GENOMIC DNA]</scope>
    <source>
        <strain evidence="2 3">Koide BX008</strain>
    </source>
</reference>
<dbReference type="STRING" id="946122.A0A0C2SV66"/>
<dbReference type="OrthoDB" id="2963168at2759"/>
<accession>A0A0C2SV66</accession>
<sequence length="529" mass="58878">MFNNASDAKIQGGEFNVVSGDMIKLEIKSGPDVVETVRKVLPNLLAEIRKIQSNPTADGVGVASGDYSSHPVAIDNAESGRSSLLEVRSIADRYTRTMLKCLAGYPLYDPRPYNDFTAEYLRKGVRIGDVGVVTKDGAFDFLFNVCPSKSGLINPPNLPSGSTLEKLEESDTNRKEKIQHKTRLFQTPVSRTKRLLRRPRYTSSNDGEAILELPEGASQEGATSPFPFRRLASSNGEEWYKYTIRTRGKDISNGSLYLVTSGTKCRQWGIAVFDKPCTPRESLSFVQNKCLFGTPPTKYSWKGSSIFTTKVAPSTQGDSLNQCVFMHGYKITLRQDVFDNLVNDLLRKPPSPEPERNLTQRRGPAQRIRGGAGPDPGLRVPVQDTQRRGQTTDRFILHTEFNLPPVHPSDLINSALLKENSGAKVAVTHDNDWCELVKDIFENLEHSQSLDLAKIAQSYCTSPIDQYGCISFEKIPESRKSLVIAIDIGTTFSGVSYSLLEPGKAPRIQPVTRYSIIYECLLWYVSHNE</sequence>
<proteinExistence type="predicted"/>
<dbReference type="Proteomes" id="UP000054549">
    <property type="component" value="Unassembled WGS sequence"/>
</dbReference>
<dbReference type="EMBL" id="KN818351">
    <property type="protein sequence ID" value="KIL57964.1"/>
    <property type="molecule type" value="Genomic_DNA"/>
</dbReference>
<dbReference type="HOGENOM" id="CLU_021108_5_2_1"/>